<evidence type="ECO:0000313" key="2">
    <source>
        <dbReference type="Proteomes" id="UP000002332"/>
    </source>
</evidence>
<sequence>MASIQPTGLSPVINVQNTSAPATTLPNCPVSPLDRVTFTPNEISELAPVISGTVFQALDTNLGNWRVRIVREGGLFPHGVSANVYSNLGTFKVHGALNPDAQPAIA</sequence>
<keyword evidence="1" id="KW-0614">Plasmid</keyword>
<accession>A4V7X1</accession>
<protein>
    <submittedName>
        <fullName evidence="1">Uncharacterized protein</fullName>
    </submittedName>
</protein>
<name>A4V7X1_PSEFS</name>
<organism evidence="1 2">
    <name type="scientific">Pseudomonas fluorescens (strain SBW25)</name>
    <dbReference type="NCBI Taxonomy" id="216595"/>
    <lineage>
        <taxon>Bacteria</taxon>
        <taxon>Pseudomonadati</taxon>
        <taxon>Pseudomonadota</taxon>
        <taxon>Gammaproteobacteria</taxon>
        <taxon>Pseudomonadales</taxon>
        <taxon>Pseudomonadaceae</taxon>
        <taxon>Pseudomonas</taxon>
    </lineage>
</organism>
<reference evidence="1 2" key="1">
    <citation type="journal article" date="2007" name="ISME J.">
        <title>Sequence-based analysis of pQBR103; a representative of a unique, transfer-proficient mega plasmid resident in the microbial community of sugar beet.</title>
        <authorList>
            <person name="Tett A."/>
            <person name="Spiers A.J."/>
            <person name="Crossman L.C."/>
            <person name="Ager D."/>
            <person name="Ciric L."/>
            <person name="Dow J.M."/>
            <person name="Fry J.C."/>
            <person name="Harris D."/>
            <person name="Lilley A."/>
            <person name="Oliver A."/>
            <person name="Parkhill J."/>
            <person name="Quail M.A."/>
            <person name="Rainey P.B."/>
            <person name="Saunders N.J."/>
            <person name="Seeger K."/>
            <person name="Snyder L.A.S."/>
            <person name="Squares R."/>
            <person name="Thomas C.M."/>
            <person name="Turner S.L."/>
            <person name="Zhang X.-X."/>
            <person name="Field D."/>
            <person name="Bailey M.J."/>
        </authorList>
    </citation>
    <scope>NUCLEOTIDE SEQUENCE [LARGE SCALE GENOMIC DNA]</scope>
    <source>
        <strain evidence="1 2">SBW25</strain>
    </source>
</reference>
<geneLocation type="plasmid" evidence="1 2">
    <name>pQBR103</name>
</geneLocation>
<dbReference type="EMBL" id="AM235768">
    <property type="protein sequence ID" value="CAM96429.1"/>
    <property type="molecule type" value="Genomic_DNA"/>
</dbReference>
<gene>
    <name evidence="1" type="ordered locus">pQBR0397</name>
</gene>
<evidence type="ECO:0000313" key="1">
    <source>
        <dbReference type="EMBL" id="CAM96429.1"/>
    </source>
</evidence>
<proteinExistence type="predicted"/>
<dbReference type="AlphaFoldDB" id="A4V7X1"/>
<dbReference type="Proteomes" id="UP000002332">
    <property type="component" value="Plasmid pQBR103"/>
</dbReference>